<evidence type="ECO:0000313" key="2">
    <source>
        <dbReference type="EMBL" id="KAJ8425452.1"/>
    </source>
</evidence>
<reference evidence="2" key="1">
    <citation type="submission" date="2022-04" db="EMBL/GenBank/DDBJ databases">
        <title>Carnegiea gigantea Genome sequencing and assembly v2.</title>
        <authorList>
            <person name="Copetti D."/>
            <person name="Sanderson M.J."/>
            <person name="Burquez A."/>
            <person name="Wojciechowski M.F."/>
        </authorList>
    </citation>
    <scope>NUCLEOTIDE SEQUENCE</scope>
    <source>
        <strain evidence="2">SGP5-SGP5p</strain>
        <tissue evidence="2">Aerial part</tissue>
    </source>
</reference>
<keyword evidence="3" id="KW-1185">Reference proteome</keyword>
<feature type="compositionally biased region" description="Polar residues" evidence="1">
    <location>
        <begin position="21"/>
        <end position="35"/>
    </location>
</feature>
<feature type="region of interest" description="Disordered" evidence="1">
    <location>
        <begin position="1"/>
        <end position="91"/>
    </location>
</feature>
<feature type="region of interest" description="Disordered" evidence="1">
    <location>
        <begin position="183"/>
        <end position="203"/>
    </location>
</feature>
<sequence>MSSNSSTSPLTVTHSKHGDTDNLNLGSHLCTSSKPGDSRSVGGGQGDNPRPPSQKMGSSYAQATKFGMRSSYQHQHSPDPKGAYPSLSSPDHVIEPQLVNVQPTKVPANEPATDFPILAPSDQVLNPAYPSNTEPFNAMNEDRMKDSKDNDLEDFQEFMLDEDEIGDTFLNLDTIQEIELSTDSSKRRRIEEREEGLSRPPTNSSRIDYNIHVLPSVHLRLVIVARPSRPHSAIGYLFSSVPTKTPFLQLQSPAALWSFVSMAPGY</sequence>
<name>A0A9Q1GPZ5_9CARY</name>
<dbReference type="AlphaFoldDB" id="A0A9Q1GPZ5"/>
<protein>
    <submittedName>
        <fullName evidence="2">Uncharacterized protein</fullName>
    </submittedName>
</protein>
<accession>A0A9Q1GPZ5</accession>
<gene>
    <name evidence="2" type="ORF">Cgig2_018850</name>
</gene>
<organism evidence="2 3">
    <name type="scientific">Carnegiea gigantea</name>
    <dbReference type="NCBI Taxonomy" id="171969"/>
    <lineage>
        <taxon>Eukaryota</taxon>
        <taxon>Viridiplantae</taxon>
        <taxon>Streptophyta</taxon>
        <taxon>Embryophyta</taxon>
        <taxon>Tracheophyta</taxon>
        <taxon>Spermatophyta</taxon>
        <taxon>Magnoliopsida</taxon>
        <taxon>eudicotyledons</taxon>
        <taxon>Gunneridae</taxon>
        <taxon>Pentapetalae</taxon>
        <taxon>Caryophyllales</taxon>
        <taxon>Cactineae</taxon>
        <taxon>Cactaceae</taxon>
        <taxon>Cactoideae</taxon>
        <taxon>Echinocereeae</taxon>
        <taxon>Carnegiea</taxon>
    </lineage>
</organism>
<proteinExistence type="predicted"/>
<comment type="caution">
    <text evidence="2">The sequence shown here is derived from an EMBL/GenBank/DDBJ whole genome shotgun (WGS) entry which is preliminary data.</text>
</comment>
<evidence type="ECO:0000313" key="3">
    <source>
        <dbReference type="Proteomes" id="UP001153076"/>
    </source>
</evidence>
<dbReference type="EMBL" id="JAKOGI010001473">
    <property type="protein sequence ID" value="KAJ8425452.1"/>
    <property type="molecule type" value="Genomic_DNA"/>
</dbReference>
<feature type="compositionally biased region" description="Polar residues" evidence="1">
    <location>
        <begin position="1"/>
        <end position="13"/>
    </location>
</feature>
<evidence type="ECO:0000256" key="1">
    <source>
        <dbReference type="SAM" id="MobiDB-lite"/>
    </source>
</evidence>
<dbReference type="Proteomes" id="UP001153076">
    <property type="component" value="Unassembled WGS sequence"/>
</dbReference>